<dbReference type="PROSITE" id="PS51176">
    <property type="entry name" value="PDH_ADH"/>
    <property type="match status" value="1"/>
</dbReference>
<dbReference type="PANTHER" id="PTHR21363:SF0">
    <property type="entry name" value="PREPHENATE DEHYDROGENASE [NADP(+)]"/>
    <property type="match status" value="1"/>
</dbReference>
<dbReference type="SUPFAM" id="SSF51735">
    <property type="entry name" value="NAD(P)-binding Rossmann-fold domains"/>
    <property type="match status" value="1"/>
</dbReference>
<dbReference type="AlphaFoldDB" id="A0A2K9NZK8"/>
<feature type="domain" description="Prephenate/arogenate dehydrogenase" evidence="4">
    <location>
        <begin position="5"/>
        <end position="288"/>
    </location>
</feature>
<evidence type="ECO:0000313" key="6">
    <source>
        <dbReference type="Proteomes" id="UP000235589"/>
    </source>
</evidence>
<dbReference type="GO" id="GO:0004665">
    <property type="term" value="F:prephenate dehydrogenase (NADP+) activity"/>
    <property type="evidence" value="ECO:0007669"/>
    <property type="project" value="InterPro"/>
</dbReference>
<dbReference type="SUPFAM" id="SSF48179">
    <property type="entry name" value="6-phosphogluconate dehydrogenase C-terminal domain-like"/>
    <property type="match status" value="1"/>
</dbReference>
<organism evidence="5 6">
    <name type="scientific">Monoglobus pectinilyticus</name>
    <dbReference type="NCBI Taxonomy" id="1981510"/>
    <lineage>
        <taxon>Bacteria</taxon>
        <taxon>Bacillati</taxon>
        <taxon>Bacillota</taxon>
        <taxon>Clostridia</taxon>
        <taxon>Monoglobales</taxon>
        <taxon>Monoglobaceae</taxon>
        <taxon>Monoglobus</taxon>
    </lineage>
</organism>
<evidence type="ECO:0000259" key="4">
    <source>
        <dbReference type="PROSITE" id="PS51176"/>
    </source>
</evidence>
<dbReference type="Proteomes" id="UP000235589">
    <property type="component" value="Chromosome"/>
</dbReference>
<evidence type="ECO:0000313" key="5">
    <source>
        <dbReference type="EMBL" id="AUO18472.1"/>
    </source>
</evidence>
<evidence type="ECO:0000256" key="3">
    <source>
        <dbReference type="ARBA" id="ARBA00029440"/>
    </source>
</evidence>
<dbReference type="Pfam" id="PF20463">
    <property type="entry name" value="PDH_C"/>
    <property type="match status" value="1"/>
</dbReference>
<reference evidence="5 6" key="1">
    <citation type="submission" date="2017-04" db="EMBL/GenBank/DDBJ databases">
        <title>Monoglobus pectinilyticus 14 draft genome.</title>
        <authorList>
            <person name="Kim C."/>
            <person name="Rosendale D.I."/>
            <person name="Kelly W.J."/>
            <person name="Tannock G.W."/>
            <person name="Patchett M.L."/>
            <person name="Jordens J.Z."/>
        </authorList>
    </citation>
    <scope>NUCLEOTIDE SEQUENCE [LARGE SCALE GENOMIC DNA]</scope>
    <source>
        <strain evidence="5 6">14</strain>
    </source>
</reference>
<dbReference type="EMBL" id="CP020991">
    <property type="protein sequence ID" value="AUO18472.1"/>
    <property type="molecule type" value="Genomic_DNA"/>
</dbReference>
<dbReference type="Gene3D" id="3.40.50.720">
    <property type="entry name" value="NAD(P)-binding Rossmann-like Domain"/>
    <property type="match status" value="1"/>
</dbReference>
<proteinExistence type="inferred from homology"/>
<dbReference type="InterPro" id="IPR046826">
    <property type="entry name" value="PDH_N"/>
</dbReference>
<dbReference type="InterPro" id="IPR050812">
    <property type="entry name" value="Preph/Arog_dehydrog"/>
</dbReference>
<dbReference type="Pfam" id="PF02153">
    <property type="entry name" value="PDH_N"/>
    <property type="match status" value="1"/>
</dbReference>
<accession>A0A2K9NZK8</accession>
<keyword evidence="2" id="KW-0560">Oxidoreductase</keyword>
<dbReference type="Gene3D" id="1.10.3660.10">
    <property type="entry name" value="6-phosphogluconate dehydrogenase C-terminal like domain"/>
    <property type="match status" value="1"/>
</dbReference>
<dbReference type="InterPro" id="IPR003099">
    <property type="entry name" value="Prephen_DH"/>
</dbReference>
<dbReference type="InterPro" id="IPR046825">
    <property type="entry name" value="PDH_C"/>
</dbReference>
<keyword evidence="6" id="KW-1185">Reference proteome</keyword>
<dbReference type="PANTHER" id="PTHR21363">
    <property type="entry name" value="PREPHENATE DEHYDROGENASE"/>
    <property type="match status" value="1"/>
</dbReference>
<evidence type="ECO:0000256" key="1">
    <source>
        <dbReference type="ARBA" id="ARBA00007964"/>
    </source>
</evidence>
<dbReference type="RefSeq" id="WP_102364769.1">
    <property type="nucleotide sequence ID" value="NZ_CP020991.1"/>
</dbReference>
<comment type="similarity">
    <text evidence="1">Belongs to the prephenate/arogenate dehydrogenase family.</text>
</comment>
<dbReference type="GeneID" id="98061717"/>
<dbReference type="GO" id="GO:0006571">
    <property type="term" value="P:tyrosine biosynthetic process"/>
    <property type="evidence" value="ECO:0007669"/>
    <property type="project" value="InterPro"/>
</dbReference>
<dbReference type="GO" id="GO:0008977">
    <property type="term" value="F:prephenate dehydrogenase (NAD+) activity"/>
    <property type="evidence" value="ECO:0007669"/>
    <property type="project" value="InterPro"/>
</dbReference>
<protein>
    <submittedName>
        <fullName evidence="5">Prephenate dehydrogenase</fullName>
    </submittedName>
</protein>
<comment type="pathway">
    <text evidence="3">Amino-acid biosynthesis.</text>
</comment>
<dbReference type="InterPro" id="IPR036291">
    <property type="entry name" value="NAD(P)-bd_dom_sf"/>
</dbReference>
<sequence length="290" mass="32360">MEKDFRIAIIGLGLIGGSLAYALKGFKKCVIAGCDIDSETRRLALKNKAVNFVYEKAGDAIENSDVVFFCTYPDSIHKIIEINAHRFKTGAVISDVCGVKSSVSESICSVLPEGVDYVGGHPMAGKEMDGFVNASSELFWMSGYIITPVKTSKKESVELIREIAKYIGSTRITIASPEEHDSVIAYTSDLMHIAASALCLSYPEKMNRAYTAGSFRDCTRVARINPKLWSELFLANRKNVLNEIDRLIENLSEIRYCIDNSQSDELYELLDKVCKNKITMQEKEPEPWKN</sequence>
<dbReference type="KEGG" id="mpec:B9O19_00288"/>
<evidence type="ECO:0000256" key="2">
    <source>
        <dbReference type="ARBA" id="ARBA00023002"/>
    </source>
</evidence>
<dbReference type="InterPro" id="IPR008927">
    <property type="entry name" value="6-PGluconate_DH-like_C_sf"/>
</dbReference>
<dbReference type="OrthoDB" id="9802008at2"/>
<dbReference type="GO" id="GO:0070403">
    <property type="term" value="F:NAD+ binding"/>
    <property type="evidence" value="ECO:0007669"/>
    <property type="project" value="InterPro"/>
</dbReference>
<gene>
    <name evidence="5" type="ORF">B9O19_00288</name>
</gene>
<name>A0A2K9NZK8_9FIRM</name>